<evidence type="ECO:0000256" key="3">
    <source>
        <dbReference type="ARBA" id="ARBA00022702"/>
    </source>
</evidence>
<keyword evidence="4" id="KW-1015">Disulfide bond</keyword>
<name>A0AAV9FV16_9PEZI</name>
<evidence type="ECO:0000313" key="8">
    <source>
        <dbReference type="Proteomes" id="UP001321760"/>
    </source>
</evidence>
<evidence type="ECO:0000313" key="7">
    <source>
        <dbReference type="EMBL" id="KAK4441949.1"/>
    </source>
</evidence>
<gene>
    <name evidence="7" type="ORF">QBC34DRAFT_314123</name>
</gene>
<comment type="subunit">
    <text evidence="2">Homodimer; disulfide-linked.</text>
</comment>
<comment type="caution">
    <text evidence="7">The sequence shown here is derived from an EMBL/GenBank/DDBJ whole genome shotgun (WGS) entry which is preliminary data.</text>
</comment>
<dbReference type="EMBL" id="MU866044">
    <property type="protein sequence ID" value="KAK4441949.1"/>
    <property type="molecule type" value="Genomic_DNA"/>
</dbReference>
<feature type="region of interest" description="Disordered" evidence="5">
    <location>
        <begin position="92"/>
        <end position="115"/>
    </location>
</feature>
<keyword evidence="6" id="KW-0732">Signal</keyword>
<reference evidence="7" key="1">
    <citation type="journal article" date="2023" name="Mol. Phylogenet. Evol.">
        <title>Genome-scale phylogeny and comparative genomics of the fungal order Sordariales.</title>
        <authorList>
            <person name="Hensen N."/>
            <person name="Bonometti L."/>
            <person name="Westerberg I."/>
            <person name="Brannstrom I.O."/>
            <person name="Guillou S."/>
            <person name="Cros-Aarteil S."/>
            <person name="Calhoun S."/>
            <person name="Haridas S."/>
            <person name="Kuo A."/>
            <person name="Mondo S."/>
            <person name="Pangilinan J."/>
            <person name="Riley R."/>
            <person name="LaButti K."/>
            <person name="Andreopoulos B."/>
            <person name="Lipzen A."/>
            <person name="Chen C."/>
            <person name="Yan M."/>
            <person name="Daum C."/>
            <person name="Ng V."/>
            <person name="Clum A."/>
            <person name="Steindorff A."/>
            <person name="Ohm R.A."/>
            <person name="Martin F."/>
            <person name="Silar P."/>
            <person name="Natvig D.O."/>
            <person name="Lalanne C."/>
            <person name="Gautier V."/>
            <person name="Ament-Velasquez S.L."/>
            <person name="Kruys A."/>
            <person name="Hutchinson M.I."/>
            <person name="Powell A.J."/>
            <person name="Barry K."/>
            <person name="Miller A.N."/>
            <person name="Grigoriev I.V."/>
            <person name="Debuchy R."/>
            <person name="Gladieux P."/>
            <person name="Hiltunen Thoren M."/>
            <person name="Johannesson H."/>
        </authorList>
    </citation>
    <scope>NUCLEOTIDE SEQUENCE</scope>
    <source>
        <strain evidence="7">PSN243</strain>
    </source>
</reference>
<dbReference type="Proteomes" id="UP001321760">
    <property type="component" value="Unassembled WGS sequence"/>
</dbReference>
<feature type="signal peptide" evidence="6">
    <location>
        <begin position="1"/>
        <end position="20"/>
    </location>
</feature>
<keyword evidence="8" id="KW-1185">Reference proteome</keyword>
<dbReference type="GO" id="GO:0005576">
    <property type="term" value="C:extracellular region"/>
    <property type="evidence" value="ECO:0007669"/>
    <property type="project" value="InterPro"/>
</dbReference>
<comment type="similarity">
    <text evidence="1">Belongs to the stanniocalcin family.</text>
</comment>
<dbReference type="PANTHER" id="PTHR11245:SF6">
    <property type="entry name" value="DUF19 DOMAIN-CONTAINING PROTEIN"/>
    <property type="match status" value="1"/>
</dbReference>
<feature type="chain" id="PRO_5043687227" evidence="6">
    <location>
        <begin position="21"/>
        <end position="662"/>
    </location>
</feature>
<dbReference type="PROSITE" id="PS51257">
    <property type="entry name" value="PROKAR_LIPOPROTEIN"/>
    <property type="match status" value="1"/>
</dbReference>
<keyword evidence="3" id="KW-0372">Hormone</keyword>
<reference evidence="7" key="2">
    <citation type="submission" date="2023-05" db="EMBL/GenBank/DDBJ databases">
        <authorList>
            <consortium name="Lawrence Berkeley National Laboratory"/>
            <person name="Steindorff A."/>
            <person name="Hensen N."/>
            <person name="Bonometti L."/>
            <person name="Westerberg I."/>
            <person name="Brannstrom I.O."/>
            <person name="Guillou S."/>
            <person name="Cros-Aarteil S."/>
            <person name="Calhoun S."/>
            <person name="Haridas S."/>
            <person name="Kuo A."/>
            <person name="Mondo S."/>
            <person name="Pangilinan J."/>
            <person name="Riley R."/>
            <person name="Labutti K."/>
            <person name="Andreopoulos B."/>
            <person name="Lipzen A."/>
            <person name="Chen C."/>
            <person name="Yanf M."/>
            <person name="Daum C."/>
            <person name="Ng V."/>
            <person name="Clum A."/>
            <person name="Ohm R."/>
            <person name="Martin F."/>
            <person name="Silar P."/>
            <person name="Natvig D."/>
            <person name="Lalanne C."/>
            <person name="Gautier V."/>
            <person name="Ament-Velasquez S.L."/>
            <person name="Kruys A."/>
            <person name="Hutchinson M.I."/>
            <person name="Powell A.J."/>
            <person name="Barry K."/>
            <person name="Miller A.N."/>
            <person name="Grigoriev I.V."/>
            <person name="Debuchy R."/>
            <person name="Gladieux P."/>
            <person name="Thoren M.H."/>
            <person name="Johannesson H."/>
        </authorList>
    </citation>
    <scope>NUCLEOTIDE SEQUENCE</scope>
    <source>
        <strain evidence="7">PSN243</strain>
    </source>
</reference>
<organism evidence="7 8">
    <name type="scientific">Podospora aff. communis PSN243</name>
    <dbReference type="NCBI Taxonomy" id="3040156"/>
    <lineage>
        <taxon>Eukaryota</taxon>
        <taxon>Fungi</taxon>
        <taxon>Dikarya</taxon>
        <taxon>Ascomycota</taxon>
        <taxon>Pezizomycotina</taxon>
        <taxon>Sordariomycetes</taxon>
        <taxon>Sordariomycetidae</taxon>
        <taxon>Sordariales</taxon>
        <taxon>Podosporaceae</taxon>
        <taxon>Podospora</taxon>
    </lineage>
</organism>
<proteinExistence type="inferred from homology"/>
<sequence length="662" mass="69754">MKISLLPQSLFVALVAGASCQSGGHADRCFHDFQDAASSEVAAFCQTFTTSAVTATAGLPTFAAHCHGKGKGKVSSACTRFMKTQTLSSAIASSTTPTPASSSSAPASSSSPPSVSPTCVPTFVLDGASETAFNPANTAFSLRLECGTLDTSNYTVFFSNENTADPWGTVVQATSATKESIALPGFNSGSVTITVAALDTTGIPIMQSFVLLLGSIQMPVQILDETGAPVVGLEVKVDATTHPGISQNQTTDSQGIVTFVNLPPTTIGVFAQTSDNKIGVGGFAASTARRTVQLLPFLPANNTTDLRADNGLTGWTGGTTQDVPVAKRDLALVVSTNGNTGLQKAQSSPKVYPFTKSVFIKYKFQTDEVPGGYFGTQYNDYYVVSIRSNTGASKAISQSMNALGLGSFDSIGATNWFTLTLDTDDQTEWVNFDVGVSNVADNRYQSQVIVSKVGDLTCEECGSCETCPGDPMCQPTCQEPPQRSCAFYTDCAEARLRCGNSGYPVAYGRKNCLAFQSDLSKFTAAGQDFIWGTMYCLQTALRDAINCDSTCSQAGDAAFDSHPGCYINNGFCDLPPQDWWQLVKTVGTDLLSAKALKQVVQTGAACGGHIIGKIDDAITEYLEQAANDVLGSAVHLARAAAMRVLKQYFQDLIDQVNPTPGL</sequence>
<evidence type="ECO:0000256" key="5">
    <source>
        <dbReference type="SAM" id="MobiDB-lite"/>
    </source>
</evidence>
<dbReference type="InterPro" id="IPR004978">
    <property type="entry name" value="Stanniocalcin"/>
</dbReference>
<accession>A0AAV9FV16</accession>
<dbReference type="PANTHER" id="PTHR11245">
    <property type="entry name" value="STANNIOCALCIN"/>
    <property type="match status" value="1"/>
</dbReference>
<evidence type="ECO:0000256" key="2">
    <source>
        <dbReference type="ARBA" id="ARBA00011748"/>
    </source>
</evidence>
<dbReference type="GO" id="GO:0006874">
    <property type="term" value="P:intracellular calcium ion homeostasis"/>
    <property type="evidence" value="ECO:0007669"/>
    <property type="project" value="TreeGrafter"/>
</dbReference>
<evidence type="ECO:0000256" key="6">
    <source>
        <dbReference type="SAM" id="SignalP"/>
    </source>
</evidence>
<evidence type="ECO:0000256" key="1">
    <source>
        <dbReference type="ARBA" id="ARBA00008693"/>
    </source>
</evidence>
<evidence type="ECO:0000256" key="4">
    <source>
        <dbReference type="ARBA" id="ARBA00023157"/>
    </source>
</evidence>
<protein>
    <submittedName>
        <fullName evidence="7">Uncharacterized protein</fullName>
    </submittedName>
</protein>
<dbReference type="GO" id="GO:0005179">
    <property type="term" value="F:hormone activity"/>
    <property type="evidence" value="ECO:0007669"/>
    <property type="project" value="UniProtKB-KW"/>
</dbReference>
<dbReference type="AlphaFoldDB" id="A0AAV9FV16"/>